<reference evidence="3 4" key="1">
    <citation type="submission" date="2019-01" db="EMBL/GenBank/DDBJ databases">
        <title>Genomic insights into a novel species Rhodoferax sp.</title>
        <authorList>
            <person name="Jin L."/>
        </authorList>
    </citation>
    <scope>NUCLEOTIDE SEQUENCE [LARGE SCALE GENOMIC DNA]</scope>
    <source>
        <strain evidence="3 4">CHu59-6-5</strain>
    </source>
</reference>
<evidence type="ECO:0000256" key="1">
    <source>
        <dbReference type="SAM" id="SignalP"/>
    </source>
</evidence>
<proteinExistence type="predicted"/>
<dbReference type="PANTHER" id="PTHR35272">
    <property type="entry name" value="THIOL:DISULFIDE INTERCHANGE PROTEIN DSBC-RELATED"/>
    <property type="match status" value="1"/>
</dbReference>
<dbReference type="EMBL" id="CP035503">
    <property type="protein sequence ID" value="QDL37620.1"/>
    <property type="molecule type" value="Genomic_DNA"/>
</dbReference>
<dbReference type="KEGG" id="rhf:EUB48_10325"/>
<dbReference type="InterPro" id="IPR012336">
    <property type="entry name" value="Thioredoxin-like_fold"/>
</dbReference>
<dbReference type="OrthoDB" id="5298214at2"/>
<dbReference type="InterPro" id="IPR051470">
    <property type="entry name" value="Thiol:disulfide_interchange"/>
</dbReference>
<keyword evidence="1" id="KW-0732">Signal</keyword>
<dbReference type="InterPro" id="IPR036249">
    <property type="entry name" value="Thioredoxin-like_sf"/>
</dbReference>
<dbReference type="Pfam" id="PF13098">
    <property type="entry name" value="Thioredoxin_2"/>
    <property type="match status" value="1"/>
</dbReference>
<dbReference type="Gene3D" id="3.40.30.10">
    <property type="entry name" value="Glutaredoxin"/>
    <property type="match status" value="1"/>
</dbReference>
<sequence length="204" mass="20454">MNTQFLCAAVVAASLLLAGCNKAPGTAGADTAAKAASQPVSIAAITADAKGFTVGAPMSAHTVYVFFDAQCPHCAELWDAAKPLVPQAKFVWIPVGLLNPASTEQGAALLAAKDPATAMDAHEASMRAHQGGITASGDMDAQRAEVKKNTDLMTRFGFGSIPTIVGTNAQTGALVTQEGASGTAALATLLGLQIPAAALPAPAN</sequence>
<feature type="signal peptide" evidence="1">
    <location>
        <begin position="1"/>
        <end position="23"/>
    </location>
</feature>
<dbReference type="SUPFAM" id="SSF52833">
    <property type="entry name" value="Thioredoxin-like"/>
    <property type="match status" value="1"/>
</dbReference>
<feature type="domain" description="Thioredoxin-like fold" evidence="2">
    <location>
        <begin position="60"/>
        <end position="174"/>
    </location>
</feature>
<dbReference type="AlphaFoldDB" id="A0A515DB60"/>
<accession>A0A515DB60</accession>
<organism evidence="3 4">
    <name type="scientific">Rhodoferax sediminis</name>
    <dbReference type="NCBI Taxonomy" id="2509614"/>
    <lineage>
        <taxon>Bacteria</taxon>
        <taxon>Pseudomonadati</taxon>
        <taxon>Pseudomonadota</taxon>
        <taxon>Betaproteobacteria</taxon>
        <taxon>Burkholderiales</taxon>
        <taxon>Comamonadaceae</taxon>
        <taxon>Rhodoferax</taxon>
    </lineage>
</organism>
<protein>
    <submittedName>
        <fullName evidence="3">DsbC family protein</fullName>
    </submittedName>
</protein>
<dbReference type="PANTHER" id="PTHR35272:SF4">
    <property type="entry name" value="THIOL:DISULFIDE INTERCHANGE PROTEIN DSBG"/>
    <property type="match status" value="1"/>
</dbReference>
<gene>
    <name evidence="3" type="ORF">EUB48_10325</name>
</gene>
<dbReference type="Proteomes" id="UP000316798">
    <property type="component" value="Chromosome"/>
</dbReference>
<keyword evidence="4" id="KW-1185">Reference proteome</keyword>
<evidence type="ECO:0000313" key="3">
    <source>
        <dbReference type="EMBL" id="QDL37620.1"/>
    </source>
</evidence>
<feature type="chain" id="PRO_5021800484" evidence="1">
    <location>
        <begin position="24"/>
        <end position="204"/>
    </location>
</feature>
<name>A0A515DB60_9BURK</name>
<evidence type="ECO:0000313" key="4">
    <source>
        <dbReference type="Proteomes" id="UP000316798"/>
    </source>
</evidence>
<evidence type="ECO:0000259" key="2">
    <source>
        <dbReference type="Pfam" id="PF13098"/>
    </source>
</evidence>
<dbReference type="RefSeq" id="WP_142818864.1">
    <property type="nucleotide sequence ID" value="NZ_CP035503.1"/>
</dbReference>